<reference evidence="1 2" key="6">
    <citation type="journal article" date="1999" name="J. Gen. Virol.">
        <title>The rat cytomegalovirus R32 gene encodes a virion-associated protein that elicits a strong humoral immune response in infected rats.</title>
        <authorList>
            <person name="Beuken E."/>
            <person name="Grauls G."/>
            <person name="Bruggeman C.A."/>
            <person name="Vink C."/>
        </authorList>
    </citation>
    <scope>NUCLEOTIDE SEQUENCE [LARGE SCALE GENOMIC DNA]</scope>
    <source>
        <strain evidence="1 2">Maastricht</strain>
    </source>
</reference>
<reference evidence="1 2" key="8">
    <citation type="journal article" date="2000" name="J. Virol.">
        <title>The r144 major histocompatibility complex class I-like gene of rat cytomegalovirus is dispensable for both acute and long-term infection in the immunocompromised host.</title>
        <authorList>
            <person name="Beisser P.S."/>
            <person name="Kloover J.S."/>
            <person name="Grauls G.E."/>
            <person name="Blok M.J."/>
            <person name="Bruggeman C.A."/>
            <person name="Vink C."/>
        </authorList>
    </citation>
    <scope>NUCLEOTIDE SEQUENCE [LARGE SCALE GENOMIC DNA]</scope>
    <source>
        <strain evidence="1 2">Maastricht</strain>
    </source>
</reference>
<evidence type="ECO:0000313" key="1">
    <source>
        <dbReference type="EMBL" id="AAF99228.1"/>
    </source>
</evidence>
<organism evidence="1 2">
    <name type="scientific">Rat cytomegalovirus (strain Maastricht)</name>
    <dbReference type="NCBI Taxonomy" id="79700"/>
    <lineage>
        <taxon>Viruses</taxon>
        <taxon>Duplodnaviria</taxon>
        <taxon>Heunggongvirae</taxon>
        <taxon>Peploviricota</taxon>
        <taxon>Herviviricetes</taxon>
        <taxon>Herpesvirales</taxon>
        <taxon>Orthoherpesviridae</taxon>
        <taxon>Betaherpesvirinae</taxon>
        <taxon>Muromegalovirus</taxon>
        <taxon>Muromegalovirus muridbeta2</taxon>
        <taxon>Murid betaherpesvirus 2</taxon>
    </lineage>
</organism>
<gene>
    <name evidence="1" type="primary">r131</name>
</gene>
<organismHost>
    <name type="scientific">Rattus</name>
    <name type="common">rats</name>
    <dbReference type="NCBI Taxonomy" id="10114"/>
</organismHost>
<protein>
    <submittedName>
        <fullName evidence="1">Pr131</fullName>
    </submittedName>
</protein>
<dbReference type="KEGG" id="vg:940430"/>
<reference evidence="1 2" key="2">
    <citation type="journal article" date="1996" name="J. Virol.">
        <title>Structure of the rat cytomegalovirus genome termini.</title>
        <authorList>
            <person name="Vink C."/>
            <person name="Beuken E."/>
            <person name="Bruggeman C.A."/>
        </authorList>
    </citation>
    <scope>NUCLEOTIDE SEQUENCE [LARGE SCALE GENOMIC DNA]</scope>
    <source>
        <strain evidence="1 2">Maastricht</strain>
    </source>
</reference>
<accession>Q9DW62</accession>
<reference evidence="1 2" key="9">
    <citation type="journal article" date="2000" name="J. Virol.">
        <title>Complete DNA sequence of the rat cytomegalovirus genome.</title>
        <authorList>
            <person name="Vink C."/>
            <person name="Beuken E."/>
            <person name="Bruggeman C.A."/>
        </authorList>
    </citation>
    <scope>NUCLEOTIDE SEQUENCE [LARGE SCALE GENOMIC DNA]</scope>
    <source>
        <strain evidence="1 2">Maastricht</strain>
    </source>
</reference>
<dbReference type="Proteomes" id="UP000008288">
    <property type="component" value="Segment"/>
</dbReference>
<name>Q9DW62_RCMVM</name>
<reference evidence="1 2" key="1">
    <citation type="journal article" date="1996" name="J. Gen. Virol.">
        <title>Cloning and sequence analysis of the genes encoding DNA polymerase, glycoprotein B, ICP18.5 and major DNA-binding protein of rat cytomegalovirus.</title>
        <authorList>
            <person name="Beuken E."/>
            <person name="Slobbe R."/>
            <person name="Bruggeman C.A."/>
            <person name="Vink C."/>
        </authorList>
    </citation>
    <scope>NUCLEOTIDE SEQUENCE [LARGE SCALE GENOMIC DNA]</scope>
    <source>
        <strain evidence="1 2">Maastricht</strain>
    </source>
</reference>
<reference evidence="1 2" key="5">
    <citation type="journal article" date="1998" name="Virology">
        <title>The Maastricht strain and England strain of rat cytomegalovirus represent different betaherpesvirus species rather than strains.</title>
        <authorList>
            <person name="Beisser P.S."/>
            <person name="Kaptein S.J."/>
            <person name="Beuken E."/>
            <person name="Bruggeman C.A."/>
            <person name="Vink C."/>
        </authorList>
    </citation>
    <scope>NUCLEOTIDE SEQUENCE [LARGE SCALE GENOMIC DNA]</scope>
    <source>
        <strain evidence="1 2">Maastricht</strain>
    </source>
</reference>
<dbReference type="OrthoDB" id="40944at10239"/>
<dbReference type="RefSeq" id="NP_064240.1">
    <property type="nucleotide sequence ID" value="NC_002512.2"/>
</dbReference>
<reference evidence="1 2" key="7">
    <citation type="journal article" date="1999" name="J. Virol.">
        <title>Deletion of the R78 G protein-coupled receptor gene from rat cytomegalovirus results in an attenuated, syncytium-inducing mutant strain.</title>
        <authorList>
            <person name="Beisser P.S."/>
            <person name="Grauls G."/>
            <person name="Bruggeman C.A."/>
            <person name="Vink C."/>
        </authorList>
    </citation>
    <scope>NUCLEOTIDE SEQUENCE [LARGE SCALE GENOMIC DNA]</scope>
    <source>
        <strain evidence="1 2">Maastricht</strain>
    </source>
</reference>
<reference evidence="1 2" key="3">
    <citation type="journal article" date="1997" name="J. Gen. Virol.">
        <title>Cloning and functional characterization of the origin of lytic-phase DNA replication of rat cytomegalovirus.</title>
        <authorList>
            <person name="Vink C."/>
            <person name="Beuken E."/>
            <person name="Bruggeman C.A."/>
        </authorList>
    </citation>
    <scope>NUCLEOTIDE SEQUENCE [LARGE SCALE GENOMIC DNA]</scope>
    <source>
        <strain evidence="1 2">Maastricht</strain>
    </source>
</reference>
<proteinExistence type="predicted"/>
<sequence length="234" mass="26847">MINYTTWHVFLFVCWLWVSSNGSTSIGNTKKIETSCCPWLMEPIPRYAILEITSNLTECGPELIFHLLSGHTICVPAKGWAKKLACFMKSEKDAENSLFWVVKEAARMLTKNYRGENTFEYHEIDLDMDDFMYAVTDIQRRPKTYIRSYEYKAWDGASWIKCQCELKLHMNSKFFPDGIGAGKSKASISYTLDVTFSATNGDLFTRCTHNHLYAQDVLSRLPIPNGYSLLSGQR</sequence>
<reference evidence="1 2" key="10">
    <citation type="journal article" date="2000" name="Virus Res.">
        <title>Rat cytomegalovirus R89 is a highly conserved gene which expresses a spliced transcript.</title>
        <authorList>
            <person name="Gruijthuijsen Y.K."/>
            <person name="Beuken E."/>
            <person name="Bruggeman C.A."/>
            <person name="Vink C."/>
        </authorList>
    </citation>
    <scope>NUCLEOTIDE SEQUENCE [LARGE SCALE GENOMIC DNA]</scope>
    <source>
        <strain evidence="1 2">Maastricht</strain>
    </source>
</reference>
<dbReference type="GeneID" id="940430"/>
<evidence type="ECO:0000313" key="2">
    <source>
        <dbReference type="Proteomes" id="UP000008288"/>
    </source>
</evidence>
<dbReference type="EMBL" id="AF232689">
    <property type="protein sequence ID" value="AAF99228.1"/>
    <property type="molecule type" value="Genomic_DNA"/>
</dbReference>
<reference evidence="1 2" key="4">
    <citation type="journal article" date="1998" name="J. Virol.">
        <title>The R33 G protein-coupled receptor gene of rat cytomegalovirus plays an essential role in the pathogenesis of viral infection.</title>
        <authorList>
            <person name="Beisser P.S."/>
            <person name="Vink C."/>
            <person name="Van Dam J.G."/>
            <person name="Grauls G."/>
            <person name="Vanherle S.J."/>
            <person name="Bruggeman C.A."/>
        </authorList>
    </citation>
    <scope>NUCLEOTIDE SEQUENCE [LARGE SCALE GENOMIC DNA]</scope>
    <source>
        <strain evidence="1 2">Maastricht</strain>
    </source>
</reference>
<keyword evidence="2" id="KW-1185">Reference proteome</keyword>